<gene>
    <name evidence="7" type="primary">mexE2</name>
    <name evidence="7" type="ORF">GCM10010994_19040</name>
</gene>
<evidence type="ECO:0000313" key="7">
    <source>
        <dbReference type="EMBL" id="GGC60605.1"/>
    </source>
</evidence>
<organism evidence="7 8">
    <name type="scientific">Chelatococcus reniformis</name>
    <dbReference type="NCBI Taxonomy" id="1494448"/>
    <lineage>
        <taxon>Bacteria</taxon>
        <taxon>Pseudomonadati</taxon>
        <taxon>Pseudomonadota</taxon>
        <taxon>Alphaproteobacteria</taxon>
        <taxon>Hyphomicrobiales</taxon>
        <taxon>Chelatococcaceae</taxon>
        <taxon>Chelatococcus</taxon>
    </lineage>
</organism>
<dbReference type="PANTHER" id="PTHR30158">
    <property type="entry name" value="ACRA/E-RELATED COMPONENT OF DRUG EFFLUX TRANSPORTER"/>
    <property type="match status" value="1"/>
</dbReference>
<reference evidence="7" key="2">
    <citation type="submission" date="2020-09" db="EMBL/GenBank/DDBJ databases">
        <authorList>
            <person name="Sun Q."/>
            <person name="Zhou Y."/>
        </authorList>
    </citation>
    <scope>NUCLEOTIDE SEQUENCE</scope>
    <source>
        <strain evidence="7">CGMCC 1.12919</strain>
    </source>
</reference>
<dbReference type="EMBL" id="BMGG01000003">
    <property type="protein sequence ID" value="GGC60605.1"/>
    <property type="molecule type" value="Genomic_DNA"/>
</dbReference>
<dbReference type="GO" id="GO:0022857">
    <property type="term" value="F:transmembrane transporter activity"/>
    <property type="evidence" value="ECO:0007669"/>
    <property type="project" value="InterPro"/>
</dbReference>
<dbReference type="Gene3D" id="1.10.287.470">
    <property type="entry name" value="Helix hairpin bin"/>
    <property type="match status" value="1"/>
</dbReference>
<dbReference type="InterPro" id="IPR006143">
    <property type="entry name" value="RND_pump_MFP"/>
</dbReference>
<evidence type="ECO:0000256" key="1">
    <source>
        <dbReference type="ARBA" id="ARBA00004196"/>
    </source>
</evidence>
<dbReference type="Gene3D" id="2.40.50.100">
    <property type="match status" value="1"/>
</dbReference>
<protein>
    <submittedName>
        <fullName evidence="7">MexE family multidrug efflux RND transporter periplasmic adaptor subunit</fullName>
    </submittedName>
</protein>
<evidence type="ECO:0000259" key="5">
    <source>
        <dbReference type="Pfam" id="PF25944"/>
    </source>
</evidence>
<evidence type="ECO:0000259" key="4">
    <source>
        <dbReference type="Pfam" id="PF25917"/>
    </source>
</evidence>
<dbReference type="Pfam" id="PF25917">
    <property type="entry name" value="BSH_RND"/>
    <property type="match status" value="1"/>
</dbReference>
<evidence type="ECO:0000256" key="2">
    <source>
        <dbReference type="ARBA" id="ARBA00009477"/>
    </source>
</evidence>
<dbReference type="AlphaFoldDB" id="A0A916U5H8"/>
<feature type="domain" description="Multidrug resistance protein MdtA-like beta-barrel" evidence="5">
    <location>
        <begin position="266"/>
        <end position="329"/>
    </location>
</feature>
<dbReference type="NCBIfam" id="TIGR01730">
    <property type="entry name" value="RND_mfp"/>
    <property type="match status" value="1"/>
</dbReference>
<dbReference type="Proteomes" id="UP000637002">
    <property type="component" value="Unassembled WGS sequence"/>
</dbReference>
<proteinExistence type="inferred from homology"/>
<feature type="domain" description="Multidrug resistance protein MdtA-like C-terminal permuted SH3" evidence="6">
    <location>
        <begin position="337"/>
        <end position="396"/>
    </location>
</feature>
<evidence type="ECO:0000259" key="6">
    <source>
        <dbReference type="Pfam" id="PF25967"/>
    </source>
</evidence>
<dbReference type="Gene3D" id="2.40.420.20">
    <property type="match status" value="1"/>
</dbReference>
<keyword evidence="8" id="KW-1185">Reference proteome</keyword>
<feature type="domain" description="Multidrug resistance protein MdtA-like alpha-helical hairpin" evidence="3">
    <location>
        <begin position="138"/>
        <end position="207"/>
    </location>
</feature>
<dbReference type="FunFam" id="2.40.420.20:FF:000001">
    <property type="entry name" value="Efflux RND transporter periplasmic adaptor subunit"/>
    <property type="match status" value="1"/>
</dbReference>
<dbReference type="GO" id="GO:0030313">
    <property type="term" value="C:cell envelope"/>
    <property type="evidence" value="ECO:0007669"/>
    <property type="project" value="UniProtKB-SubCell"/>
</dbReference>
<accession>A0A916U5H8</accession>
<reference evidence="7" key="1">
    <citation type="journal article" date="2014" name="Int. J. Syst. Evol. Microbiol.">
        <title>Complete genome sequence of Corynebacterium casei LMG S-19264T (=DSM 44701T), isolated from a smear-ripened cheese.</title>
        <authorList>
            <consortium name="US DOE Joint Genome Institute (JGI-PGF)"/>
            <person name="Walter F."/>
            <person name="Albersmeier A."/>
            <person name="Kalinowski J."/>
            <person name="Ruckert C."/>
        </authorList>
    </citation>
    <scope>NUCLEOTIDE SEQUENCE</scope>
    <source>
        <strain evidence="7">CGMCC 1.12919</strain>
    </source>
</reference>
<dbReference type="InterPro" id="IPR058624">
    <property type="entry name" value="MdtA-like_HH"/>
</dbReference>
<dbReference type="InterPro" id="IPR058627">
    <property type="entry name" value="MdtA-like_C"/>
</dbReference>
<comment type="similarity">
    <text evidence="2">Belongs to the membrane fusion protein (MFP) (TC 8.A.1) family.</text>
</comment>
<name>A0A916U5H8_9HYPH</name>
<evidence type="ECO:0000313" key="8">
    <source>
        <dbReference type="Proteomes" id="UP000637002"/>
    </source>
</evidence>
<dbReference type="Pfam" id="PF25944">
    <property type="entry name" value="Beta-barrel_RND"/>
    <property type="match status" value="1"/>
</dbReference>
<dbReference type="Pfam" id="PF25876">
    <property type="entry name" value="HH_MFP_RND"/>
    <property type="match status" value="1"/>
</dbReference>
<dbReference type="Pfam" id="PF25967">
    <property type="entry name" value="RND-MFP_C"/>
    <property type="match status" value="1"/>
</dbReference>
<sequence>MACNSTHARVFPRFFESRKYFVRLNWRVFFTRTGVQFARKRSQPSTCCVAALGFLASIAGAAAQSTAPPPPVVSVAKPVVKQIVERDDFIGRFEAVDTVDLRARVSGYLDKVHFQDGALVKAGDLLFSIDPRPYQTALRSAQAAAASATARVQFAKTDLERAANLRQSGNITEQLADQRRQALLTAQGDLDSANAAIDRAKLDLDYAQIRAPFSGRISRRFVSAGNLINANETLLSTMISLDPIQFYFDVDERSYLAYLQDFASEPGRPAPRDATVTVSLTGEDNGTRKGRIDFVDIRLDQQSGTVRGRAVFDNKDLALTPGLFGRVRVPGSRPYKAVLIPDEALGSDQSRRIVYTIGAENKIVTKPVRTGPRIDGYRVIRDGLGPDDVIVVNGLARARPGTQVSPKMTELPASREPSN</sequence>
<dbReference type="InterPro" id="IPR058625">
    <property type="entry name" value="MdtA-like_BSH"/>
</dbReference>
<evidence type="ECO:0000259" key="3">
    <source>
        <dbReference type="Pfam" id="PF25876"/>
    </source>
</evidence>
<comment type="caution">
    <text evidence="7">The sequence shown here is derived from an EMBL/GenBank/DDBJ whole genome shotgun (WGS) entry which is preliminary data.</text>
</comment>
<feature type="domain" description="Multidrug resistance protein MdtA-like barrel-sandwich hybrid" evidence="4">
    <location>
        <begin position="98"/>
        <end position="234"/>
    </location>
</feature>
<dbReference type="GO" id="GO:0005886">
    <property type="term" value="C:plasma membrane"/>
    <property type="evidence" value="ECO:0007669"/>
    <property type="project" value="TreeGrafter"/>
</dbReference>
<dbReference type="PANTHER" id="PTHR30158:SF10">
    <property type="entry name" value="CATION EFFLUX PUMP"/>
    <property type="match status" value="1"/>
</dbReference>
<dbReference type="SUPFAM" id="SSF111369">
    <property type="entry name" value="HlyD-like secretion proteins"/>
    <property type="match status" value="1"/>
</dbReference>
<dbReference type="InterPro" id="IPR058626">
    <property type="entry name" value="MdtA-like_b-barrel"/>
</dbReference>
<dbReference type="Gene3D" id="2.40.30.170">
    <property type="match status" value="1"/>
</dbReference>
<comment type="subcellular location">
    <subcellularLocation>
        <location evidence="1">Cell envelope</location>
    </subcellularLocation>
</comment>
<dbReference type="GO" id="GO:0046677">
    <property type="term" value="P:response to antibiotic"/>
    <property type="evidence" value="ECO:0007669"/>
    <property type="project" value="TreeGrafter"/>
</dbReference>